<feature type="compositionally biased region" description="Basic and acidic residues" evidence="1">
    <location>
        <begin position="105"/>
        <end position="123"/>
    </location>
</feature>
<keyword evidence="4" id="KW-1185">Reference proteome</keyword>
<dbReference type="Proteomes" id="UP000830375">
    <property type="component" value="Unassembled WGS sequence"/>
</dbReference>
<dbReference type="PANTHER" id="PTHR45749:SF21">
    <property type="entry name" value="DUF4371 DOMAIN-CONTAINING PROTEIN"/>
    <property type="match status" value="1"/>
</dbReference>
<gene>
    <name evidence="3" type="ORF">H4Q32_022900</name>
</gene>
<dbReference type="InterPro" id="IPR008906">
    <property type="entry name" value="HATC_C_dom"/>
</dbReference>
<evidence type="ECO:0000256" key="1">
    <source>
        <dbReference type="SAM" id="MobiDB-lite"/>
    </source>
</evidence>
<sequence>MIKHKISKCKGGAEKLREKKRQAFEAEANKCVKINLLFAGRPAKHLGEDVSRAARTAENILCLLSCICDIICVHSQARPSGSTLEDSGEERGHEAGEECEEESGDESRQEREERKKEETGGRRENKRQRKREETGERRQRKRKIVQKVFWCKDGTNRRWLTYHQQRHALHCSVCIAFAKSTDKSPFISGMTDWKHVHQRLEEHEKSVSHKTCAEVYFLNASKSDVKYLLSGSQLSSHRKQIRKKRQVLERVVDVVKMIGKRGLNYRSQNEAAYMLDDCNIDHGNFLEVIVLLSKYDVCLKEHLKECIEKSKKIHQTGAKGRGSLVSLLSPKTVITKTGQYKGFSTQMSKVSPNQVHVWCYAHVLNLVLADTTQTVIESGSLFTVLNDIAVFFRESHKRMNVWENESQGKHQKRLSPIRETRWWAKDNALRKVFGSFANPHNCLYVDIILALTAIQEDMTMKTTARIQARGFVESNPRNFTQLESSSLPPLMFQELSKCLLRFDSEATAENLQCEFSNFALQWEKLKMYPLDEYKVKTLEDKNEDGGVEIRCKECPSCNECPLCCYQILRRFNLMSNAYHLLGLAYKFLLTLSITQVACERTFSLLKFIKTRLRSKLSQEHLEAFMLMATERDILFSLDSDVIIDKVAEKSELFTKLLL</sequence>
<feature type="domain" description="HAT C-terminal dimerisation" evidence="2">
    <location>
        <begin position="574"/>
        <end position="632"/>
    </location>
</feature>
<evidence type="ECO:0000313" key="3">
    <source>
        <dbReference type="EMBL" id="KAI2665801.1"/>
    </source>
</evidence>
<dbReference type="Pfam" id="PF05699">
    <property type="entry name" value="Dimer_Tnp_hAT"/>
    <property type="match status" value="1"/>
</dbReference>
<dbReference type="InterPro" id="IPR012337">
    <property type="entry name" value="RNaseH-like_sf"/>
</dbReference>
<evidence type="ECO:0000313" key="4">
    <source>
        <dbReference type="Proteomes" id="UP000830375"/>
    </source>
</evidence>
<feature type="region of interest" description="Disordered" evidence="1">
    <location>
        <begin position="78"/>
        <end position="139"/>
    </location>
</feature>
<name>A0ABQ8MUD5_LABRO</name>
<comment type="caution">
    <text evidence="3">The sequence shown here is derived from an EMBL/GenBank/DDBJ whole genome shotgun (WGS) entry which is preliminary data.</text>
</comment>
<dbReference type="PANTHER" id="PTHR45749">
    <property type="match status" value="1"/>
</dbReference>
<dbReference type="EMBL" id="JACTAM010000004">
    <property type="protein sequence ID" value="KAI2665801.1"/>
    <property type="molecule type" value="Genomic_DNA"/>
</dbReference>
<dbReference type="SUPFAM" id="SSF53098">
    <property type="entry name" value="Ribonuclease H-like"/>
    <property type="match status" value="2"/>
</dbReference>
<reference evidence="3 4" key="1">
    <citation type="submission" date="2022-01" db="EMBL/GenBank/DDBJ databases">
        <title>A high-quality chromosome-level genome assembly of rohu carp, Labeo rohita.</title>
        <authorList>
            <person name="Arick M.A. II"/>
            <person name="Hsu C.-Y."/>
            <person name="Magbanua Z."/>
            <person name="Pechanova O."/>
            <person name="Grover C."/>
            <person name="Miller E."/>
            <person name="Thrash A."/>
            <person name="Ezzel L."/>
            <person name="Alam S."/>
            <person name="Benzie J."/>
            <person name="Hamilton M."/>
            <person name="Karsi A."/>
            <person name="Lawrence M.L."/>
            <person name="Peterson D.G."/>
        </authorList>
    </citation>
    <scope>NUCLEOTIDE SEQUENCE [LARGE SCALE GENOMIC DNA]</scope>
    <source>
        <strain evidence="4">BAU-BD-2019</strain>
        <tissue evidence="3">Blood</tissue>
    </source>
</reference>
<organism evidence="3 4">
    <name type="scientific">Labeo rohita</name>
    <name type="common">Indian major carp</name>
    <name type="synonym">Cyprinus rohita</name>
    <dbReference type="NCBI Taxonomy" id="84645"/>
    <lineage>
        <taxon>Eukaryota</taxon>
        <taxon>Metazoa</taxon>
        <taxon>Chordata</taxon>
        <taxon>Craniata</taxon>
        <taxon>Vertebrata</taxon>
        <taxon>Euteleostomi</taxon>
        <taxon>Actinopterygii</taxon>
        <taxon>Neopterygii</taxon>
        <taxon>Teleostei</taxon>
        <taxon>Ostariophysi</taxon>
        <taxon>Cypriniformes</taxon>
        <taxon>Cyprinidae</taxon>
        <taxon>Labeoninae</taxon>
        <taxon>Labeonini</taxon>
        <taxon>Labeo</taxon>
    </lineage>
</organism>
<accession>A0ABQ8MUD5</accession>
<protein>
    <submittedName>
        <fullName evidence="3">Zinc finger MYM-type protein 1</fullName>
    </submittedName>
</protein>
<proteinExistence type="predicted"/>
<evidence type="ECO:0000259" key="2">
    <source>
        <dbReference type="Pfam" id="PF05699"/>
    </source>
</evidence>